<organism evidence="2">
    <name type="scientific">uncultured Thermomicrobiales bacterium</name>
    <dbReference type="NCBI Taxonomy" id="1645740"/>
    <lineage>
        <taxon>Bacteria</taxon>
        <taxon>Pseudomonadati</taxon>
        <taxon>Thermomicrobiota</taxon>
        <taxon>Thermomicrobia</taxon>
        <taxon>Thermomicrobiales</taxon>
        <taxon>environmental samples</taxon>
    </lineage>
</organism>
<feature type="region of interest" description="Disordered" evidence="1">
    <location>
        <begin position="1"/>
        <end position="293"/>
    </location>
</feature>
<gene>
    <name evidence="2" type="ORF">AVDCRST_MAG33-2177</name>
</gene>
<evidence type="ECO:0000313" key="2">
    <source>
        <dbReference type="EMBL" id="CAA9567256.1"/>
    </source>
</evidence>
<evidence type="ECO:0000256" key="1">
    <source>
        <dbReference type="SAM" id="MobiDB-lite"/>
    </source>
</evidence>
<dbReference type="EMBL" id="CADCWK010000243">
    <property type="protein sequence ID" value="CAA9567256.1"/>
    <property type="molecule type" value="Genomic_DNA"/>
</dbReference>
<accession>A0A6J4V5X5</accession>
<feature type="compositionally biased region" description="Basic residues" evidence="1">
    <location>
        <begin position="216"/>
        <end position="226"/>
    </location>
</feature>
<name>A0A6J4V5X5_9BACT</name>
<protein>
    <submittedName>
        <fullName evidence="2">Uncharacterized protein</fullName>
    </submittedName>
</protein>
<feature type="compositionally biased region" description="Basic residues" evidence="1">
    <location>
        <begin position="171"/>
        <end position="194"/>
    </location>
</feature>
<sequence>DNGSGAAVQPGSSGREGHPRRADGRRRARLHHPTGPATPSHGGGRRRSAPRRGDRPLRQPDSRSRPAEPDGRSRPGDHRRRDRRPEQPGRDDARHPGGGPSPTRDAGRDRRGGGAGRRRRLPDTDDPAATDDGCGRRHALGCRYGGGRPRAPECAGRGHGERLRPPAGRTTARRTGHPDRRRWRGRGRPVHRRPVGLARGDGPRRPGGPRAPGQPGRRRAGAHHGRLGGLGRRPGAGLPRGRTGRQHDGRGGDRGSRHPPALPAVPAGGGFRSRHGQPRTGWRRGRWIRRERL</sequence>
<feature type="compositionally biased region" description="Basic and acidic residues" evidence="1">
    <location>
        <begin position="51"/>
        <end position="76"/>
    </location>
</feature>
<proteinExistence type="predicted"/>
<reference evidence="2" key="1">
    <citation type="submission" date="2020-02" db="EMBL/GenBank/DDBJ databases">
        <authorList>
            <person name="Meier V. D."/>
        </authorList>
    </citation>
    <scope>NUCLEOTIDE SEQUENCE</scope>
    <source>
        <strain evidence="2">AVDCRST_MAG33</strain>
    </source>
</reference>
<feature type="compositionally biased region" description="Basic residues" evidence="1">
    <location>
        <begin position="272"/>
        <end position="287"/>
    </location>
</feature>
<feature type="non-terminal residue" evidence="2">
    <location>
        <position position="293"/>
    </location>
</feature>
<dbReference type="AlphaFoldDB" id="A0A6J4V5X5"/>
<feature type="compositionally biased region" description="Basic and acidic residues" evidence="1">
    <location>
        <begin position="83"/>
        <end position="95"/>
    </location>
</feature>
<feature type="non-terminal residue" evidence="2">
    <location>
        <position position="1"/>
    </location>
</feature>
<feature type="compositionally biased region" description="Basic and acidic residues" evidence="1">
    <location>
        <begin position="245"/>
        <end position="256"/>
    </location>
</feature>
<feature type="compositionally biased region" description="Basic residues" evidence="1">
    <location>
        <begin position="23"/>
        <end position="32"/>
    </location>
</feature>